<comment type="similarity">
    <text evidence="1">Belongs to the HesB/IscA family.</text>
</comment>
<organism evidence="3 4">
    <name type="scientific">Candidatus Aquirickettsiella gammari</name>
    <dbReference type="NCBI Taxonomy" id="2016198"/>
    <lineage>
        <taxon>Bacteria</taxon>
        <taxon>Pseudomonadati</taxon>
        <taxon>Pseudomonadota</taxon>
        <taxon>Gammaproteobacteria</taxon>
        <taxon>Legionellales</taxon>
        <taxon>Coxiellaceae</taxon>
        <taxon>Candidatus Aquirickettsiella</taxon>
    </lineage>
</organism>
<dbReference type="NCBIfam" id="TIGR00049">
    <property type="entry name" value="iron-sulfur cluster assembly accessory protein"/>
    <property type="match status" value="1"/>
</dbReference>
<accession>A0A370CFU8</accession>
<gene>
    <name evidence="3" type="ORF">CFE62_006150</name>
</gene>
<dbReference type="Gene3D" id="2.60.300.12">
    <property type="entry name" value="HesB-like domain"/>
    <property type="match status" value="1"/>
</dbReference>
<reference evidence="3 4" key="2">
    <citation type="journal article" date="2018" name="J. Invertebr. Pathol.">
        <title>'Candidatus Aquirickettsiella gammari' (Gammaproteobacteria: Legionellales: Coxiellaceae): A bacterial pathogen of the freshwater crustacean Gammarus fossarum (Malacostraca: Amphipoda).</title>
        <authorList>
            <person name="Bojko J."/>
            <person name="Dunn A.M."/>
            <person name="Stebbing P.D."/>
            <person name="van Aerle R."/>
            <person name="Bacela-Spychalska K."/>
            <person name="Bean T.P."/>
            <person name="Urrutia A."/>
            <person name="Stentiford G.D."/>
        </authorList>
    </citation>
    <scope>NUCLEOTIDE SEQUENCE [LARGE SCALE GENOMIC DNA]</scope>
    <source>
        <strain evidence="3">RA15029</strain>
    </source>
</reference>
<feature type="domain" description="Core" evidence="2">
    <location>
        <begin position="19"/>
        <end position="119"/>
    </location>
</feature>
<dbReference type="PANTHER" id="PTHR10072">
    <property type="entry name" value="IRON-SULFUR CLUSTER ASSEMBLY PROTEIN"/>
    <property type="match status" value="1"/>
</dbReference>
<dbReference type="InterPro" id="IPR016092">
    <property type="entry name" value="ATAP"/>
</dbReference>
<dbReference type="Pfam" id="PF01521">
    <property type="entry name" value="Fe-S_biosyn"/>
    <property type="match status" value="1"/>
</dbReference>
<name>A0A370CFU8_9COXI</name>
<reference evidence="3 4" key="1">
    <citation type="journal article" date="2017" name="Int. J. Syst. Evol. Microbiol.">
        <title>Aquarickettsiella crustaci n. gen. n. sp. (Gammaproteobacteria: Legionellales: Coxiellaceae); a bacterial pathogen of the freshwater crustacean: Gammarus fossarum (Malacostraca: Amphipoda).</title>
        <authorList>
            <person name="Bojko J."/>
            <person name="Dunn A.M."/>
            <person name="Stebbing P.D."/>
            <person name="Van Aerle R."/>
            <person name="Bacela-Spychalska K."/>
            <person name="Bean T.P."/>
            <person name="Stentiford G.D."/>
        </authorList>
    </citation>
    <scope>NUCLEOTIDE SEQUENCE [LARGE SCALE GENOMIC DNA]</scope>
    <source>
        <strain evidence="3">RA15029</strain>
    </source>
</reference>
<dbReference type="Proteomes" id="UP000226429">
    <property type="component" value="Unassembled WGS sequence"/>
</dbReference>
<evidence type="ECO:0000259" key="2">
    <source>
        <dbReference type="Pfam" id="PF01521"/>
    </source>
</evidence>
<dbReference type="GO" id="GO:0051537">
    <property type="term" value="F:2 iron, 2 sulfur cluster binding"/>
    <property type="evidence" value="ECO:0007669"/>
    <property type="project" value="TreeGrafter"/>
</dbReference>
<evidence type="ECO:0000313" key="4">
    <source>
        <dbReference type="Proteomes" id="UP000226429"/>
    </source>
</evidence>
<dbReference type="GO" id="GO:0016226">
    <property type="term" value="P:iron-sulfur cluster assembly"/>
    <property type="evidence" value="ECO:0007669"/>
    <property type="project" value="InterPro"/>
</dbReference>
<keyword evidence="4" id="KW-1185">Reference proteome</keyword>
<dbReference type="InterPro" id="IPR000361">
    <property type="entry name" value="ATAP_core_dom"/>
</dbReference>
<evidence type="ECO:0000313" key="3">
    <source>
        <dbReference type="EMBL" id="RDH39979.1"/>
    </source>
</evidence>
<dbReference type="AlphaFoldDB" id="A0A370CFU8"/>
<dbReference type="PANTHER" id="PTHR10072:SF41">
    <property type="entry name" value="IRON-SULFUR CLUSTER ASSEMBLY 1 HOMOLOG, MITOCHONDRIAL"/>
    <property type="match status" value="1"/>
</dbReference>
<dbReference type="GO" id="GO:0005829">
    <property type="term" value="C:cytosol"/>
    <property type="evidence" value="ECO:0007669"/>
    <property type="project" value="TreeGrafter"/>
</dbReference>
<protein>
    <submittedName>
        <fullName evidence="3">Iron-sulfur cluster assembly accessory protein</fullName>
    </submittedName>
</protein>
<dbReference type="InterPro" id="IPR050322">
    <property type="entry name" value="Fe-S_cluster_asmbl/transfer"/>
</dbReference>
<dbReference type="InterPro" id="IPR035903">
    <property type="entry name" value="HesB-like_dom_sf"/>
</dbReference>
<dbReference type="SUPFAM" id="SSF89360">
    <property type="entry name" value="HesB-like domain"/>
    <property type="match status" value="1"/>
</dbReference>
<evidence type="ECO:0000256" key="1">
    <source>
        <dbReference type="ARBA" id="ARBA00006718"/>
    </source>
</evidence>
<comment type="caution">
    <text evidence="3">The sequence shown here is derived from an EMBL/GenBank/DDBJ whole genome shotgun (WGS) entry which is preliminary data.</text>
</comment>
<sequence length="127" mass="14019">MTQVEVSIYDPDKTEGSPLFLTPTAIKHIKKILAKQAGRKRFRLSVKRSGCSGFAYVVDYVDSLHPEDLQFAINNDLTAFIDRASFPMLKGICIDYIQNGLNGALRFINPNQTAVCGCGESFSVGEK</sequence>
<dbReference type="EMBL" id="NMOS02000021">
    <property type="protein sequence ID" value="RDH39979.1"/>
    <property type="molecule type" value="Genomic_DNA"/>
</dbReference>
<proteinExistence type="inferred from homology"/>